<reference evidence="4" key="1">
    <citation type="submission" date="2020-01" db="EMBL/GenBank/DDBJ databases">
        <title>Sphingomonas sp. strain CSW-10.</title>
        <authorList>
            <person name="Chen W.-M."/>
        </authorList>
    </citation>
    <scope>NUCLEOTIDE SEQUENCE [LARGE SCALE GENOMIC DNA]</scope>
    <source>
        <strain evidence="4">CCP-1</strain>
    </source>
</reference>
<evidence type="ECO:0000313" key="4">
    <source>
        <dbReference type="Proteomes" id="UP001517376"/>
    </source>
</evidence>
<evidence type="ECO:0000259" key="2">
    <source>
        <dbReference type="Pfam" id="PF13403"/>
    </source>
</evidence>
<accession>A0ABW9Y9R1</accession>
<name>A0ABW9Y9R1_9RHOB</name>
<keyword evidence="4" id="KW-1185">Reference proteome</keyword>
<dbReference type="Pfam" id="PF13403">
    <property type="entry name" value="Hint_2"/>
    <property type="match status" value="1"/>
</dbReference>
<comment type="caution">
    <text evidence="3">The sequence shown here is derived from an EMBL/GenBank/DDBJ whole genome shotgun (WGS) entry which is preliminary data.</text>
</comment>
<dbReference type="InterPro" id="IPR028992">
    <property type="entry name" value="Hedgehog/Intein_dom"/>
</dbReference>
<evidence type="ECO:0000313" key="3">
    <source>
        <dbReference type="EMBL" id="NBE08894.1"/>
    </source>
</evidence>
<proteinExistence type="predicted"/>
<feature type="domain" description="Hedgehog/Intein (Hint)" evidence="2">
    <location>
        <begin position="2"/>
        <end position="128"/>
    </location>
</feature>
<gene>
    <name evidence="3" type="ORF">GU920_15235</name>
</gene>
<dbReference type="Proteomes" id="UP001517376">
    <property type="component" value="Unassembled WGS sequence"/>
</dbReference>
<organism evidence="3 4">
    <name type="scientific">Paragemmobacter ruber</name>
    <dbReference type="NCBI Taxonomy" id="1985673"/>
    <lineage>
        <taxon>Bacteria</taxon>
        <taxon>Pseudomonadati</taxon>
        <taxon>Pseudomonadota</taxon>
        <taxon>Alphaproteobacteria</taxon>
        <taxon>Rhodobacterales</taxon>
        <taxon>Paracoccaceae</taxon>
        <taxon>Paragemmobacter</taxon>
    </lineage>
</organism>
<dbReference type="EMBL" id="JAAATW010000003">
    <property type="protein sequence ID" value="NBE08894.1"/>
    <property type="molecule type" value="Genomic_DNA"/>
</dbReference>
<sequence>MDGPVPVEEIEPGEAVMDPQGRPHFVLWQGGCAWQPQGGASDDPGRPIRIFANAFGPGIPRRDLRLSAAHRVVVERAGVSSALRADALGPHRARMEGGDEPVFYHAIVTREPCIVMAENLACASAFPGEGAMSDPAGRPRGGGQGGRGKPLTDGGIVTALR</sequence>
<feature type="compositionally biased region" description="Gly residues" evidence="1">
    <location>
        <begin position="139"/>
        <end position="148"/>
    </location>
</feature>
<dbReference type="SUPFAM" id="SSF51294">
    <property type="entry name" value="Hedgehog/intein (Hint) domain"/>
    <property type="match status" value="1"/>
</dbReference>
<protein>
    <recommendedName>
        <fullName evidence="2">Hedgehog/Intein (Hint) domain-containing protein</fullName>
    </recommendedName>
</protein>
<feature type="region of interest" description="Disordered" evidence="1">
    <location>
        <begin position="129"/>
        <end position="161"/>
    </location>
</feature>
<dbReference type="InterPro" id="IPR036844">
    <property type="entry name" value="Hint_dom_sf"/>
</dbReference>
<evidence type="ECO:0000256" key="1">
    <source>
        <dbReference type="SAM" id="MobiDB-lite"/>
    </source>
</evidence>